<reference evidence="8 9" key="1">
    <citation type="journal article" date="2019" name="Int. J. Syst. Evol. Microbiol.">
        <title>The Global Catalogue of Microorganisms (GCM) 10K type strain sequencing project: providing services to taxonomists for standard genome sequencing and annotation.</title>
        <authorList>
            <consortium name="The Broad Institute Genomics Platform"/>
            <consortium name="The Broad Institute Genome Sequencing Center for Infectious Disease"/>
            <person name="Wu L."/>
            <person name="Ma J."/>
        </authorList>
    </citation>
    <scope>NUCLEOTIDE SEQUENCE [LARGE SCALE GENOMIC DNA]</scope>
    <source>
        <strain evidence="8 9">SKJ47</strain>
    </source>
</reference>
<dbReference type="Gene3D" id="3.90.180.10">
    <property type="entry name" value="Medium-chain alcohol dehydrogenases, catalytic domain"/>
    <property type="match status" value="2"/>
</dbReference>
<evidence type="ECO:0000256" key="2">
    <source>
        <dbReference type="ARBA" id="ARBA00022833"/>
    </source>
</evidence>
<dbReference type="Pfam" id="PF08240">
    <property type="entry name" value="ADH_N"/>
    <property type="match status" value="1"/>
</dbReference>
<dbReference type="PROSITE" id="PS00059">
    <property type="entry name" value="ADH_ZINC"/>
    <property type="match status" value="1"/>
</dbReference>
<evidence type="ECO:0000256" key="3">
    <source>
        <dbReference type="ARBA" id="ARBA00023002"/>
    </source>
</evidence>
<dbReference type="SUPFAM" id="SSF51735">
    <property type="entry name" value="NAD(P)-binding Rossmann-fold domains"/>
    <property type="match status" value="1"/>
</dbReference>
<dbReference type="InterPro" id="IPR011032">
    <property type="entry name" value="GroES-like_sf"/>
</dbReference>
<keyword evidence="3" id="KW-0560">Oxidoreductase</keyword>
<comment type="cofactor">
    <cofactor evidence="4">
        <name>Zn(2+)</name>
        <dbReference type="ChEBI" id="CHEBI:29105"/>
    </cofactor>
</comment>
<dbReference type="GO" id="GO:0046872">
    <property type="term" value="F:metal ion binding"/>
    <property type="evidence" value="ECO:0007669"/>
    <property type="project" value="UniProtKB-KW"/>
</dbReference>
<dbReference type="GO" id="GO:0030554">
    <property type="term" value="F:adenyl nucleotide binding"/>
    <property type="evidence" value="ECO:0007669"/>
    <property type="project" value="UniProtKB-ARBA"/>
</dbReference>
<organism evidence="8 9">
    <name type="scientific">Halopenitus salinus</name>
    <dbReference type="NCBI Taxonomy" id="1198295"/>
    <lineage>
        <taxon>Archaea</taxon>
        <taxon>Methanobacteriati</taxon>
        <taxon>Methanobacteriota</taxon>
        <taxon>Stenosarchaea group</taxon>
        <taxon>Halobacteria</taxon>
        <taxon>Halobacteriales</taxon>
        <taxon>Haloferacaceae</taxon>
        <taxon>Halopenitus</taxon>
    </lineage>
</organism>
<evidence type="ECO:0000259" key="7">
    <source>
        <dbReference type="Pfam" id="PF08240"/>
    </source>
</evidence>
<dbReference type="GO" id="GO:0051262">
    <property type="term" value="P:protein tetramerization"/>
    <property type="evidence" value="ECO:0007669"/>
    <property type="project" value="UniProtKB-ARBA"/>
</dbReference>
<feature type="domain" description="Alcohol dehydrogenase-like N-terminal" evidence="7">
    <location>
        <begin position="24"/>
        <end position="112"/>
    </location>
</feature>
<dbReference type="AlphaFoldDB" id="A0ABD5UYD1"/>
<accession>A0ABD5UYD1</accession>
<dbReference type="InterPro" id="IPR050129">
    <property type="entry name" value="Zn_alcohol_dh"/>
</dbReference>
<evidence type="ECO:0000259" key="6">
    <source>
        <dbReference type="Pfam" id="PF00107"/>
    </source>
</evidence>
<dbReference type="RefSeq" id="WP_379744415.1">
    <property type="nucleotide sequence ID" value="NZ_JBHSVN010000001.1"/>
</dbReference>
<evidence type="ECO:0000256" key="5">
    <source>
        <dbReference type="SAM" id="MobiDB-lite"/>
    </source>
</evidence>
<dbReference type="PANTHER" id="PTHR43401">
    <property type="entry name" value="L-THREONINE 3-DEHYDROGENASE"/>
    <property type="match status" value="1"/>
</dbReference>
<gene>
    <name evidence="8" type="ORF">ACFQE9_11135</name>
</gene>
<comment type="similarity">
    <text evidence="4">Belongs to the zinc-containing alcohol dehydrogenase family.</text>
</comment>
<dbReference type="InterPro" id="IPR013149">
    <property type="entry name" value="ADH-like_C"/>
</dbReference>
<dbReference type="InterPro" id="IPR002328">
    <property type="entry name" value="ADH_Zn_CS"/>
</dbReference>
<comment type="caution">
    <text evidence="8">The sequence shown here is derived from an EMBL/GenBank/DDBJ whole genome shotgun (WGS) entry which is preliminary data.</text>
</comment>
<dbReference type="SUPFAM" id="SSF50129">
    <property type="entry name" value="GroES-like"/>
    <property type="match status" value="1"/>
</dbReference>
<dbReference type="GO" id="GO:0044281">
    <property type="term" value="P:small molecule metabolic process"/>
    <property type="evidence" value="ECO:0007669"/>
    <property type="project" value="UniProtKB-ARBA"/>
</dbReference>
<protein>
    <submittedName>
        <fullName evidence="8">Zinc-binding dehydrogenase</fullName>
    </submittedName>
</protein>
<dbReference type="GO" id="GO:0016616">
    <property type="term" value="F:oxidoreductase activity, acting on the CH-OH group of donors, NAD or NADP as acceptor"/>
    <property type="evidence" value="ECO:0007669"/>
    <property type="project" value="UniProtKB-ARBA"/>
</dbReference>
<dbReference type="Proteomes" id="UP001596296">
    <property type="component" value="Unassembled WGS sequence"/>
</dbReference>
<feature type="domain" description="Alcohol dehydrogenase-like C-terminal" evidence="6">
    <location>
        <begin position="175"/>
        <end position="285"/>
    </location>
</feature>
<dbReference type="EMBL" id="JBHSXL010000009">
    <property type="protein sequence ID" value="MFC6893152.1"/>
    <property type="molecule type" value="Genomic_DNA"/>
</dbReference>
<proteinExistence type="inferred from homology"/>
<dbReference type="Pfam" id="PF00107">
    <property type="entry name" value="ADH_zinc_N"/>
    <property type="match status" value="1"/>
</dbReference>
<sequence length="353" mass="38193">METRVAYLDVGEINMDTVELPELGPNDVLVKTHQASVCGSERYFYRGVTVREEDEARGRPNEGGEYHEGEGRRHSYPMGPLGHEGGGTIEAVGSAVDEYLGGGSVSVGDRVGSLYYPTYTDYWVTDVSNVQPIPDGVSFEVGCLYEALACAAWAARRMDVKLGDTVAVNGAGFAGNILLQGAIESGASRVFAVDVADEKLEIAKDLGADVAINPEEEDPVARVDELTEGEGVDVAVEAVGGTGVGIKQALGMVAHNGVLALYGDNYEPIEEFCFHRFHEDGLEVQNLNAMHYTELQAVEYAREAYRAVERDVFDIDVILENSNSHPLEELPEVFARETESAEDQGSLKTLIIP</sequence>
<evidence type="ECO:0000313" key="8">
    <source>
        <dbReference type="EMBL" id="MFC6893152.1"/>
    </source>
</evidence>
<dbReference type="InterPro" id="IPR013154">
    <property type="entry name" value="ADH-like_N"/>
</dbReference>
<evidence type="ECO:0000313" key="9">
    <source>
        <dbReference type="Proteomes" id="UP001596296"/>
    </source>
</evidence>
<feature type="region of interest" description="Disordered" evidence="5">
    <location>
        <begin position="52"/>
        <end position="73"/>
    </location>
</feature>
<dbReference type="GO" id="GO:0043168">
    <property type="term" value="F:anion binding"/>
    <property type="evidence" value="ECO:0007669"/>
    <property type="project" value="UniProtKB-ARBA"/>
</dbReference>
<dbReference type="InterPro" id="IPR036291">
    <property type="entry name" value="NAD(P)-bd_dom_sf"/>
</dbReference>
<name>A0ABD5UYD1_9EURY</name>
<keyword evidence="9" id="KW-1185">Reference proteome</keyword>
<dbReference type="PANTHER" id="PTHR43401:SF2">
    <property type="entry name" value="L-THREONINE 3-DEHYDROGENASE"/>
    <property type="match status" value="1"/>
</dbReference>
<evidence type="ECO:0000256" key="4">
    <source>
        <dbReference type="RuleBase" id="RU361277"/>
    </source>
</evidence>
<dbReference type="Gene3D" id="3.40.50.720">
    <property type="entry name" value="NAD(P)-binding Rossmann-like Domain"/>
    <property type="match status" value="1"/>
</dbReference>
<keyword evidence="2 4" id="KW-0862">Zinc</keyword>
<keyword evidence="1 4" id="KW-0479">Metal-binding</keyword>
<evidence type="ECO:0000256" key="1">
    <source>
        <dbReference type="ARBA" id="ARBA00022723"/>
    </source>
</evidence>